<organism evidence="1 2">
    <name type="scientific">Pseudoalteromonas holothuriae</name>
    <dbReference type="NCBI Taxonomy" id="2963714"/>
    <lineage>
        <taxon>Bacteria</taxon>
        <taxon>Pseudomonadati</taxon>
        <taxon>Pseudomonadota</taxon>
        <taxon>Gammaproteobacteria</taxon>
        <taxon>Alteromonadales</taxon>
        <taxon>Pseudoalteromonadaceae</taxon>
        <taxon>Pseudoalteromonas</taxon>
    </lineage>
</organism>
<dbReference type="Proteomes" id="UP001152467">
    <property type="component" value="Unassembled WGS sequence"/>
</dbReference>
<keyword evidence="2" id="KW-1185">Reference proteome</keyword>
<evidence type="ECO:0000313" key="1">
    <source>
        <dbReference type="EMBL" id="CAH9052165.1"/>
    </source>
</evidence>
<reference evidence="1" key="1">
    <citation type="submission" date="2022-07" db="EMBL/GenBank/DDBJ databases">
        <authorList>
            <person name="Criscuolo A."/>
        </authorList>
    </citation>
    <scope>NUCLEOTIDE SEQUENCE</scope>
    <source>
        <strain evidence="1">CIP111854</strain>
    </source>
</reference>
<comment type="caution">
    <text evidence="1">The sequence shown here is derived from an EMBL/GenBank/DDBJ whole genome shotgun (WGS) entry which is preliminary data.</text>
</comment>
<evidence type="ECO:0000313" key="2">
    <source>
        <dbReference type="Proteomes" id="UP001152467"/>
    </source>
</evidence>
<protein>
    <submittedName>
        <fullName evidence="1">Uncharacterized protein</fullName>
    </submittedName>
</protein>
<name>A0A9W4QT86_9GAMM</name>
<gene>
    <name evidence="1" type="ORF">PSECIP111854_00913</name>
</gene>
<proteinExistence type="predicted"/>
<accession>A0A9W4QT86</accession>
<dbReference type="AlphaFoldDB" id="A0A9W4QT86"/>
<sequence>MNMTGRERRLLDREDLNKLYKLTNPKLHEKPTLQFVMNSNGHSWKVIDSHILRGYRACKGSLEAKVQMYEARGIWPQNCQIGIGIFRSDELVDVLIAKDLGTKPIKQSRQTLALDDALEALGRTRQELLG</sequence>
<dbReference type="EMBL" id="CAMAPC010000002">
    <property type="protein sequence ID" value="CAH9052165.1"/>
    <property type="molecule type" value="Genomic_DNA"/>
</dbReference>